<feature type="chain" id="PRO_5004507443" evidence="8">
    <location>
        <begin position="19"/>
        <end position="595"/>
    </location>
</feature>
<dbReference type="PANTHER" id="PTHR37534:SF7">
    <property type="entry name" value="TRANSCRIPTIONAL ACTIVATOR PROTEIN UGA3"/>
    <property type="match status" value="1"/>
</dbReference>
<evidence type="ECO:0000256" key="3">
    <source>
        <dbReference type="ARBA" id="ARBA00023015"/>
    </source>
</evidence>
<dbReference type="STRING" id="1262450.S3CS75"/>
<feature type="signal peptide" evidence="8">
    <location>
        <begin position="1"/>
        <end position="18"/>
    </location>
</feature>
<comment type="subcellular location">
    <subcellularLocation>
        <location evidence="1">Nucleus</location>
    </subcellularLocation>
</comment>
<evidence type="ECO:0000256" key="6">
    <source>
        <dbReference type="ARBA" id="ARBA00023242"/>
    </source>
</evidence>
<protein>
    <submittedName>
        <fullName evidence="9">C6 transcription factor</fullName>
    </submittedName>
</protein>
<dbReference type="AlphaFoldDB" id="S3CS75"/>
<reference evidence="9 10" key="1">
    <citation type="journal article" date="2013" name="BMC Genomics">
        <title>The genome and transcriptome of the pine saprophyte Ophiostoma piceae, and a comparison with the bark beetle-associated pine pathogen Grosmannia clavigera.</title>
        <authorList>
            <person name="Haridas S."/>
            <person name="Wang Y."/>
            <person name="Lim L."/>
            <person name="Massoumi Alamouti S."/>
            <person name="Jackman S."/>
            <person name="Docking R."/>
            <person name="Robertson G."/>
            <person name="Birol I."/>
            <person name="Bohlmann J."/>
            <person name="Breuil C."/>
        </authorList>
    </citation>
    <scope>NUCLEOTIDE SEQUENCE [LARGE SCALE GENOMIC DNA]</scope>
    <source>
        <strain evidence="9 10">UAMH 11346</strain>
    </source>
</reference>
<dbReference type="Pfam" id="PF11951">
    <property type="entry name" value="Fungal_trans_2"/>
    <property type="match status" value="1"/>
</dbReference>
<dbReference type="GO" id="GO:0000976">
    <property type="term" value="F:transcription cis-regulatory region binding"/>
    <property type="evidence" value="ECO:0007669"/>
    <property type="project" value="TreeGrafter"/>
</dbReference>
<dbReference type="InterPro" id="IPR021858">
    <property type="entry name" value="Fun_TF"/>
</dbReference>
<keyword evidence="5" id="KW-0804">Transcription</keyword>
<evidence type="ECO:0000256" key="8">
    <source>
        <dbReference type="SAM" id="SignalP"/>
    </source>
</evidence>
<dbReference type="EMBL" id="KE148147">
    <property type="protein sequence ID" value="EPE09493.1"/>
    <property type="molecule type" value="Genomic_DNA"/>
</dbReference>
<dbReference type="GO" id="GO:0005634">
    <property type="term" value="C:nucleus"/>
    <property type="evidence" value="ECO:0007669"/>
    <property type="project" value="UniProtKB-SubCell"/>
</dbReference>
<dbReference type="eggNOG" id="ENOG502RIXM">
    <property type="taxonomic scope" value="Eukaryota"/>
</dbReference>
<keyword evidence="8" id="KW-0732">Signal</keyword>
<feature type="compositionally biased region" description="Low complexity" evidence="7">
    <location>
        <begin position="204"/>
        <end position="215"/>
    </location>
</feature>
<gene>
    <name evidence="9" type="ORF">F503_07269</name>
</gene>
<feature type="region of interest" description="Disordered" evidence="7">
    <location>
        <begin position="200"/>
        <end position="233"/>
    </location>
</feature>
<evidence type="ECO:0000313" key="10">
    <source>
        <dbReference type="Proteomes" id="UP000016923"/>
    </source>
</evidence>
<dbReference type="Proteomes" id="UP000016923">
    <property type="component" value="Unassembled WGS sequence"/>
</dbReference>
<feature type="compositionally biased region" description="Low complexity" evidence="7">
    <location>
        <begin position="280"/>
        <end position="292"/>
    </location>
</feature>
<keyword evidence="3" id="KW-0805">Transcription regulation</keyword>
<keyword evidence="2" id="KW-0862">Zinc</keyword>
<evidence type="ECO:0000256" key="2">
    <source>
        <dbReference type="ARBA" id="ARBA00022833"/>
    </source>
</evidence>
<dbReference type="PANTHER" id="PTHR37534">
    <property type="entry name" value="TRANSCRIPTIONAL ACTIVATOR PROTEIN UGA3"/>
    <property type="match status" value="1"/>
</dbReference>
<keyword evidence="4" id="KW-0238">DNA-binding</keyword>
<keyword evidence="10" id="KW-1185">Reference proteome</keyword>
<dbReference type="OrthoDB" id="5419315at2759"/>
<accession>S3CS75</accession>
<feature type="compositionally biased region" description="Low complexity" evidence="7">
    <location>
        <begin position="125"/>
        <end position="139"/>
    </location>
</feature>
<proteinExistence type="predicted"/>
<dbReference type="GO" id="GO:0045944">
    <property type="term" value="P:positive regulation of transcription by RNA polymerase II"/>
    <property type="evidence" value="ECO:0007669"/>
    <property type="project" value="TreeGrafter"/>
</dbReference>
<feature type="compositionally biased region" description="Low complexity" evidence="7">
    <location>
        <begin position="357"/>
        <end position="367"/>
    </location>
</feature>
<evidence type="ECO:0000256" key="4">
    <source>
        <dbReference type="ARBA" id="ARBA00023125"/>
    </source>
</evidence>
<dbReference type="HOGENOM" id="CLU_458619_0_0_1"/>
<evidence type="ECO:0000313" key="9">
    <source>
        <dbReference type="EMBL" id="EPE09493.1"/>
    </source>
</evidence>
<feature type="region of interest" description="Disordered" evidence="7">
    <location>
        <begin position="275"/>
        <end position="307"/>
    </location>
</feature>
<dbReference type="VEuPathDB" id="FungiDB:F503_07269"/>
<feature type="region of interest" description="Disordered" evidence="7">
    <location>
        <begin position="353"/>
        <end position="376"/>
    </location>
</feature>
<evidence type="ECO:0000256" key="5">
    <source>
        <dbReference type="ARBA" id="ARBA00023163"/>
    </source>
</evidence>
<evidence type="ECO:0000256" key="1">
    <source>
        <dbReference type="ARBA" id="ARBA00004123"/>
    </source>
</evidence>
<dbReference type="GO" id="GO:0003700">
    <property type="term" value="F:DNA-binding transcription factor activity"/>
    <property type="evidence" value="ECO:0007669"/>
    <property type="project" value="TreeGrafter"/>
</dbReference>
<name>S3CS75_OPHP1</name>
<organism evidence="9 10">
    <name type="scientific">Ophiostoma piceae (strain UAMH 11346)</name>
    <name type="common">Sap stain fungus</name>
    <dbReference type="NCBI Taxonomy" id="1262450"/>
    <lineage>
        <taxon>Eukaryota</taxon>
        <taxon>Fungi</taxon>
        <taxon>Dikarya</taxon>
        <taxon>Ascomycota</taxon>
        <taxon>Pezizomycotina</taxon>
        <taxon>Sordariomycetes</taxon>
        <taxon>Sordariomycetidae</taxon>
        <taxon>Ophiostomatales</taxon>
        <taxon>Ophiostomataceae</taxon>
        <taxon>Ophiostoma</taxon>
    </lineage>
</organism>
<feature type="region of interest" description="Disordered" evidence="7">
    <location>
        <begin position="121"/>
        <end position="144"/>
    </location>
</feature>
<evidence type="ECO:0000256" key="7">
    <source>
        <dbReference type="SAM" id="MobiDB-lite"/>
    </source>
</evidence>
<sequence>MHPNSVLYLLAVASSVSAAPIEVDCTTGTSTTECVKFPDTHIFQPNTATTAGVSERDIASDIGNALQDATQTIGDKIQSAIARLEGKVTNKTRRAIKLNGSTGAKVGSVVGQIAGSIVKGALDKNNNNDNNGNSNGNSNQKRESEPHIIGTDIHVGNTVGPIPDTEISEHSKREPLKLDGKLGAKVGSVVGQVAGSIIKGALDNNNKNGGNSNANQKREPGPLITGDELGPGRIVGTAPDTEISEHLKREPLKLDGKLGAKVGSVVGQVAGSIVKGALGNNNNGDSSSSNTNQKREPEFPSIPSNLNGGAIIGQAIDNEISKHFKREPLKLDGKLGAKVGSVVGQIAGSIVKSTLDNNNNGGSSNTNQKRDPEPLKLDGKLGAKVGSVVGQVAGSIVKGALGNNNNGGSSNTNQKREPEPLKLDELYAAAVETSVLFLEAAGSSRLSLSSSSNLGSAAHTGRVMLRYYTSCFAFLLTTNLENNFFLLVLLPMAFECPPLLKELVAWSSTHLALRDSRFEPVALRHRGAALKDLNAAMSGDHGEAMPHEMALAVTMVLCSMECIGDGRSAAWYHHLRGGAAVLGMDPLCLRQHRLP</sequence>
<keyword evidence="6" id="KW-0539">Nucleus</keyword>